<dbReference type="OrthoDB" id="49520at2759"/>
<organism evidence="7 8">
    <name type="scientific">Haemaphysalis longicornis</name>
    <name type="common">Bush tick</name>
    <dbReference type="NCBI Taxonomy" id="44386"/>
    <lineage>
        <taxon>Eukaryota</taxon>
        <taxon>Metazoa</taxon>
        <taxon>Ecdysozoa</taxon>
        <taxon>Arthropoda</taxon>
        <taxon>Chelicerata</taxon>
        <taxon>Arachnida</taxon>
        <taxon>Acari</taxon>
        <taxon>Parasitiformes</taxon>
        <taxon>Ixodida</taxon>
        <taxon>Ixodoidea</taxon>
        <taxon>Ixodidae</taxon>
        <taxon>Haemaphysalinae</taxon>
        <taxon>Haemaphysalis</taxon>
    </lineage>
</organism>
<evidence type="ECO:0000256" key="5">
    <source>
        <dbReference type="SAM" id="MobiDB-lite"/>
    </source>
</evidence>
<keyword evidence="2" id="KW-0805">Transcription regulation</keyword>
<dbReference type="AlphaFoldDB" id="A0A9J6HBL7"/>
<dbReference type="InterPro" id="IPR013272">
    <property type="entry name" value="Vps72/YL1_C"/>
</dbReference>
<keyword evidence="3" id="KW-0804">Transcription</keyword>
<dbReference type="SMART" id="SM00993">
    <property type="entry name" value="YL1_C"/>
    <property type="match status" value="1"/>
</dbReference>
<accession>A0A9J6HBL7</accession>
<dbReference type="Pfam" id="PF08265">
    <property type="entry name" value="YL1_C"/>
    <property type="match status" value="1"/>
</dbReference>
<evidence type="ECO:0000313" key="7">
    <source>
        <dbReference type="EMBL" id="KAH9384764.1"/>
    </source>
</evidence>
<evidence type="ECO:0000313" key="8">
    <source>
        <dbReference type="Proteomes" id="UP000821853"/>
    </source>
</evidence>
<sequence>MGKKRPRSEQPEKPKEDDTERPSTSKEPTPSSKQQQQQPLASTPSTSTTQGATTARSKPRVWKSLKQVVTAERLQPGAYAALEAAPSVRPWRKYSDLSGLEAPYTDPKTKLRYADRHEYARLRLLTADQVNGYLVLRRAALPVT</sequence>
<dbReference type="GO" id="GO:0006338">
    <property type="term" value="P:chromatin remodeling"/>
    <property type="evidence" value="ECO:0007669"/>
    <property type="project" value="InterPro"/>
</dbReference>
<keyword evidence="4" id="KW-0539">Nucleus</keyword>
<dbReference type="PANTHER" id="PTHR31200">
    <property type="entry name" value="INO80 COMPLEX SUBUNIT C"/>
    <property type="match status" value="1"/>
</dbReference>
<gene>
    <name evidence="7" type="ORF">HPB48_026777</name>
</gene>
<dbReference type="Proteomes" id="UP000821853">
    <property type="component" value="Unassembled WGS sequence"/>
</dbReference>
<feature type="region of interest" description="Disordered" evidence="5">
    <location>
        <begin position="1"/>
        <end position="60"/>
    </location>
</feature>
<feature type="compositionally biased region" description="Basic and acidic residues" evidence="5">
    <location>
        <begin position="7"/>
        <end position="24"/>
    </location>
</feature>
<dbReference type="VEuPathDB" id="VectorBase:HLOH_042638"/>
<evidence type="ECO:0000256" key="2">
    <source>
        <dbReference type="ARBA" id="ARBA00023015"/>
    </source>
</evidence>
<feature type="compositionally biased region" description="Low complexity" evidence="5">
    <location>
        <begin position="25"/>
        <end position="55"/>
    </location>
</feature>
<comment type="subcellular location">
    <subcellularLocation>
        <location evidence="1">Nucleus</location>
    </subcellularLocation>
</comment>
<dbReference type="PANTHER" id="PTHR31200:SF1">
    <property type="entry name" value="INO80 COMPLEX SUBUNIT C"/>
    <property type="match status" value="1"/>
</dbReference>
<name>A0A9J6HBL7_HAELO</name>
<protein>
    <recommendedName>
        <fullName evidence="6">Vps72/YL1 C-terminal domain-containing protein</fullName>
    </recommendedName>
</protein>
<dbReference type="OMA" id="KNCVYRP"/>
<comment type="caution">
    <text evidence="7">The sequence shown here is derived from an EMBL/GenBank/DDBJ whole genome shotgun (WGS) entry which is preliminary data.</text>
</comment>
<evidence type="ECO:0000259" key="6">
    <source>
        <dbReference type="SMART" id="SM00993"/>
    </source>
</evidence>
<reference evidence="7 8" key="1">
    <citation type="journal article" date="2020" name="Cell">
        <title>Large-Scale Comparative Analyses of Tick Genomes Elucidate Their Genetic Diversity and Vector Capacities.</title>
        <authorList>
            <consortium name="Tick Genome and Microbiome Consortium (TIGMIC)"/>
            <person name="Jia N."/>
            <person name="Wang J."/>
            <person name="Shi W."/>
            <person name="Du L."/>
            <person name="Sun Y."/>
            <person name="Zhan W."/>
            <person name="Jiang J.F."/>
            <person name="Wang Q."/>
            <person name="Zhang B."/>
            <person name="Ji P."/>
            <person name="Bell-Sakyi L."/>
            <person name="Cui X.M."/>
            <person name="Yuan T.T."/>
            <person name="Jiang B.G."/>
            <person name="Yang W.F."/>
            <person name="Lam T.T."/>
            <person name="Chang Q.C."/>
            <person name="Ding S.J."/>
            <person name="Wang X.J."/>
            <person name="Zhu J.G."/>
            <person name="Ruan X.D."/>
            <person name="Zhao L."/>
            <person name="Wei J.T."/>
            <person name="Ye R.Z."/>
            <person name="Que T.C."/>
            <person name="Du C.H."/>
            <person name="Zhou Y.H."/>
            <person name="Cheng J.X."/>
            <person name="Dai P.F."/>
            <person name="Guo W.B."/>
            <person name="Han X.H."/>
            <person name="Huang E.J."/>
            <person name="Li L.F."/>
            <person name="Wei W."/>
            <person name="Gao Y.C."/>
            <person name="Liu J.Z."/>
            <person name="Shao H.Z."/>
            <person name="Wang X."/>
            <person name="Wang C.C."/>
            <person name="Yang T.C."/>
            <person name="Huo Q.B."/>
            <person name="Li W."/>
            <person name="Chen H.Y."/>
            <person name="Chen S.E."/>
            <person name="Zhou L.G."/>
            <person name="Ni X.B."/>
            <person name="Tian J.H."/>
            <person name="Sheng Y."/>
            <person name="Liu T."/>
            <person name="Pan Y.S."/>
            <person name="Xia L.Y."/>
            <person name="Li J."/>
            <person name="Zhao F."/>
            <person name="Cao W.C."/>
        </authorList>
    </citation>
    <scope>NUCLEOTIDE SEQUENCE [LARGE SCALE GENOMIC DNA]</scope>
    <source>
        <strain evidence="7">HaeL-2018</strain>
    </source>
</reference>
<evidence type="ECO:0000256" key="1">
    <source>
        <dbReference type="ARBA" id="ARBA00004123"/>
    </source>
</evidence>
<feature type="domain" description="Vps72/YL1 C-terminal" evidence="6">
    <location>
        <begin position="93"/>
        <end position="122"/>
    </location>
</feature>
<dbReference type="GO" id="GO:0031011">
    <property type="term" value="C:Ino80 complex"/>
    <property type="evidence" value="ECO:0007669"/>
    <property type="project" value="InterPro"/>
</dbReference>
<dbReference type="EMBL" id="JABSTR010003079">
    <property type="protein sequence ID" value="KAH9384764.1"/>
    <property type="molecule type" value="Genomic_DNA"/>
</dbReference>
<dbReference type="InterPro" id="IPR029525">
    <property type="entry name" value="INO80C/Ies6"/>
</dbReference>
<keyword evidence="8" id="KW-1185">Reference proteome</keyword>
<proteinExistence type="predicted"/>
<evidence type="ECO:0000256" key="4">
    <source>
        <dbReference type="ARBA" id="ARBA00023242"/>
    </source>
</evidence>
<evidence type="ECO:0000256" key="3">
    <source>
        <dbReference type="ARBA" id="ARBA00023163"/>
    </source>
</evidence>